<comment type="catalytic activity">
    <reaction evidence="7 8">
        <text>CMP + ATP = CDP + ADP</text>
        <dbReference type="Rhea" id="RHEA:11600"/>
        <dbReference type="ChEBI" id="CHEBI:30616"/>
        <dbReference type="ChEBI" id="CHEBI:58069"/>
        <dbReference type="ChEBI" id="CHEBI:60377"/>
        <dbReference type="ChEBI" id="CHEBI:456216"/>
        <dbReference type="EC" id="2.7.4.25"/>
    </reaction>
</comment>
<dbReference type="InterPro" id="IPR003136">
    <property type="entry name" value="Cytidylate_kin"/>
</dbReference>
<dbReference type="OrthoDB" id="9807434at2"/>
<dbReference type="PANTHER" id="PTHR21299">
    <property type="entry name" value="CYTIDYLATE KINASE/PANTOATE-BETA-ALANINE LIGASE"/>
    <property type="match status" value="1"/>
</dbReference>
<dbReference type="HAMAP" id="MF_00238">
    <property type="entry name" value="Cytidyl_kinase_type1"/>
    <property type="match status" value="1"/>
</dbReference>
<dbReference type="GO" id="GO:0015949">
    <property type="term" value="P:nucleobase-containing small molecule interconversion"/>
    <property type="evidence" value="ECO:0007669"/>
    <property type="project" value="TreeGrafter"/>
</dbReference>
<dbReference type="CDD" id="cd02020">
    <property type="entry name" value="CMPK"/>
    <property type="match status" value="1"/>
</dbReference>
<keyword evidence="5 8" id="KW-0067">ATP-binding</keyword>
<dbReference type="GO" id="GO:0005524">
    <property type="term" value="F:ATP binding"/>
    <property type="evidence" value="ECO:0007669"/>
    <property type="project" value="UniProtKB-UniRule"/>
</dbReference>
<name>A0A1Q2MBQ9_9BACT</name>
<dbReference type="GO" id="GO:0036430">
    <property type="term" value="F:CMP kinase activity"/>
    <property type="evidence" value="ECO:0007669"/>
    <property type="project" value="RHEA"/>
</dbReference>
<dbReference type="Proteomes" id="UP000188181">
    <property type="component" value="Chromosome"/>
</dbReference>
<protein>
    <recommendedName>
        <fullName evidence="8">Cytidylate kinase</fullName>
        <shortName evidence="8">CK</shortName>
        <ecNumber evidence="8">2.7.4.25</ecNumber>
    </recommendedName>
    <alternativeName>
        <fullName evidence="8">Cytidine monophosphate kinase</fullName>
        <shortName evidence="8">CMP kinase</shortName>
    </alternativeName>
</protein>
<evidence type="ECO:0000256" key="2">
    <source>
        <dbReference type="ARBA" id="ARBA00022679"/>
    </source>
</evidence>
<evidence type="ECO:0000313" key="10">
    <source>
        <dbReference type="EMBL" id="AQQ70136.1"/>
    </source>
</evidence>
<evidence type="ECO:0000256" key="8">
    <source>
        <dbReference type="HAMAP-Rule" id="MF_00238"/>
    </source>
</evidence>
<dbReference type="InterPro" id="IPR027417">
    <property type="entry name" value="P-loop_NTPase"/>
</dbReference>
<dbReference type="NCBIfam" id="TIGR00017">
    <property type="entry name" value="cmk"/>
    <property type="match status" value="1"/>
</dbReference>
<evidence type="ECO:0000256" key="5">
    <source>
        <dbReference type="ARBA" id="ARBA00022840"/>
    </source>
</evidence>
<gene>
    <name evidence="8 10" type="primary">cmk</name>
    <name evidence="10" type="ORF">SMSP2_00477</name>
</gene>
<evidence type="ECO:0000256" key="7">
    <source>
        <dbReference type="ARBA" id="ARBA00048478"/>
    </source>
</evidence>
<dbReference type="Pfam" id="PF02224">
    <property type="entry name" value="Cytidylate_kin"/>
    <property type="match status" value="1"/>
</dbReference>
<reference evidence="11" key="1">
    <citation type="submission" date="2017-02" db="EMBL/GenBank/DDBJ databases">
        <title>Comparative genomics and description of representatives of a novel lineage of planctomycetes thriving in anoxic sediments.</title>
        <authorList>
            <person name="Spring S."/>
            <person name="Bunk B."/>
            <person name="Sproer C."/>
        </authorList>
    </citation>
    <scope>NUCLEOTIDE SEQUENCE [LARGE SCALE GENOMIC DNA]</scope>
    <source>
        <strain evidence="11">SM-Chi-D1</strain>
    </source>
</reference>
<comment type="subcellular location">
    <subcellularLocation>
        <location evidence="8">Cytoplasm</location>
    </subcellularLocation>
</comment>
<feature type="binding site" evidence="8">
    <location>
        <begin position="9"/>
        <end position="17"/>
    </location>
    <ligand>
        <name>ATP</name>
        <dbReference type="ChEBI" id="CHEBI:30616"/>
    </ligand>
</feature>
<dbReference type="Gene3D" id="3.40.50.300">
    <property type="entry name" value="P-loop containing nucleotide triphosphate hydrolases"/>
    <property type="match status" value="1"/>
</dbReference>
<dbReference type="SUPFAM" id="SSF52540">
    <property type="entry name" value="P-loop containing nucleoside triphosphate hydrolases"/>
    <property type="match status" value="1"/>
</dbReference>
<dbReference type="KEGG" id="pbas:SMSP2_00477"/>
<dbReference type="InterPro" id="IPR011994">
    <property type="entry name" value="Cytidylate_kinase_dom"/>
</dbReference>
<dbReference type="GO" id="GO:0006220">
    <property type="term" value="P:pyrimidine nucleotide metabolic process"/>
    <property type="evidence" value="ECO:0007669"/>
    <property type="project" value="UniProtKB-UniRule"/>
</dbReference>
<keyword evidence="2 8" id="KW-0808">Transferase</keyword>
<evidence type="ECO:0000256" key="1">
    <source>
        <dbReference type="ARBA" id="ARBA00009427"/>
    </source>
</evidence>
<keyword evidence="4 8" id="KW-0418">Kinase</keyword>
<keyword evidence="11" id="KW-1185">Reference proteome</keyword>
<comment type="catalytic activity">
    <reaction evidence="6 8">
        <text>dCMP + ATP = dCDP + ADP</text>
        <dbReference type="Rhea" id="RHEA:25094"/>
        <dbReference type="ChEBI" id="CHEBI:30616"/>
        <dbReference type="ChEBI" id="CHEBI:57566"/>
        <dbReference type="ChEBI" id="CHEBI:58593"/>
        <dbReference type="ChEBI" id="CHEBI:456216"/>
        <dbReference type="EC" id="2.7.4.25"/>
    </reaction>
</comment>
<feature type="domain" description="Cytidylate kinase" evidence="9">
    <location>
        <begin position="5"/>
        <end position="219"/>
    </location>
</feature>
<evidence type="ECO:0000256" key="4">
    <source>
        <dbReference type="ARBA" id="ARBA00022777"/>
    </source>
</evidence>
<dbReference type="EC" id="2.7.4.25" evidence="8"/>
<keyword evidence="8" id="KW-0963">Cytoplasm</keyword>
<accession>A0A1Q2MBQ9</accession>
<dbReference type="GO" id="GO:0005829">
    <property type="term" value="C:cytosol"/>
    <property type="evidence" value="ECO:0007669"/>
    <property type="project" value="TreeGrafter"/>
</dbReference>
<proteinExistence type="inferred from homology"/>
<evidence type="ECO:0000256" key="6">
    <source>
        <dbReference type="ARBA" id="ARBA00047615"/>
    </source>
</evidence>
<comment type="similarity">
    <text evidence="1 8">Belongs to the cytidylate kinase family. Type 1 subfamily.</text>
</comment>
<sequence>MSTIITIDGPAGSGKSTVSKQLAGKLGYTFLDTGAMYRAVTWAGMRSGVDLNDTAAMTEVINSSNLDFQNSGGETLVTCRGEDISDEIRSRDVTEKVNAVAANPQMRNILVKMQRDFAARHGSIVTEGRDQGTVVFPDAMFKFFLDATLEERSIRRYKEFKAKGIDYDLDEIKKSIEKRDNSDIKRSSGPLKPADDAVRIDTSEMSVKDVVGYILNHIKSGAGRV</sequence>
<evidence type="ECO:0000313" key="11">
    <source>
        <dbReference type="Proteomes" id="UP000188181"/>
    </source>
</evidence>
<dbReference type="EMBL" id="CP019646">
    <property type="protein sequence ID" value="AQQ70136.1"/>
    <property type="molecule type" value="Genomic_DNA"/>
</dbReference>
<dbReference type="STRING" id="1851148.SMSP2_00477"/>
<evidence type="ECO:0000256" key="3">
    <source>
        <dbReference type="ARBA" id="ARBA00022741"/>
    </source>
</evidence>
<dbReference type="RefSeq" id="WP_146682426.1">
    <property type="nucleotide sequence ID" value="NZ_CP019646.1"/>
</dbReference>
<keyword evidence="3 8" id="KW-0547">Nucleotide-binding</keyword>
<dbReference type="AlphaFoldDB" id="A0A1Q2MBQ9"/>
<organism evidence="10 11">
    <name type="scientific">Limihaloglobus sulfuriphilus</name>
    <dbReference type="NCBI Taxonomy" id="1851148"/>
    <lineage>
        <taxon>Bacteria</taxon>
        <taxon>Pseudomonadati</taxon>
        <taxon>Planctomycetota</taxon>
        <taxon>Phycisphaerae</taxon>
        <taxon>Sedimentisphaerales</taxon>
        <taxon>Sedimentisphaeraceae</taxon>
        <taxon>Limihaloglobus</taxon>
    </lineage>
</organism>
<evidence type="ECO:0000259" key="9">
    <source>
        <dbReference type="Pfam" id="PF02224"/>
    </source>
</evidence>
<dbReference type="PANTHER" id="PTHR21299:SF2">
    <property type="entry name" value="CYTIDYLATE KINASE"/>
    <property type="match status" value="1"/>
</dbReference>
<dbReference type="GO" id="GO:0036431">
    <property type="term" value="F:dCMP kinase activity"/>
    <property type="evidence" value="ECO:0007669"/>
    <property type="project" value="InterPro"/>
</dbReference>